<evidence type="ECO:0000313" key="2">
    <source>
        <dbReference type="Proteomes" id="UP000712600"/>
    </source>
</evidence>
<gene>
    <name evidence="1" type="ORF">F2Q69_00013134</name>
</gene>
<comment type="caution">
    <text evidence="1">The sequence shown here is derived from an EMBL/GenBank/DDBJ whole genome shotgun (WGS) entry which is preliminary data.</text>
</comment>
<proteinExistence type="predicted"/>
<evidence type="ECO:0000313" key="1">
    <source>
        <dbReference type="EMBL" id="KAF3556070.1"/>
    </source>
</evidence>
<dbReference type="EMBL" id="QGKX02000996">
    <property type="protein sequence ID" value="KAF3556070.1"/>
    <property type="molecule type" value="Genomic_DNA"/>
</dbReference>
<dbReference type="Proteomes" id="UP000712600">
    <property type="component" value="Unassembled WGS sequence"/>
</dbReference>
<name>A0A8S9R147_BRACR</name>
<reference evidence="1" key="1">
    <citation type="submission" date="2019-12" db="EMBL/GenBank/DDBJ databases">
        <title>Genome sequencing and annotation of Brassica cretica.</title>
        <authorList>
            <person name="Studholme D.J."/>
            <person name="Sarris P."/>
        </authorList>
    </citation>
    <scope>NUCLEOTIDE SEQUENCE</scope>
    <source>
        <strain evidence="1">PFS-109/04</strain>
        <tissue evidence="1">Leaf</tissue>
    </source>
</reference>
<dbReference type="AlphaFoldDB" id="A0A8S9R147"/>
<organism evidence="1 2">
    <name type="scientific">Brassica cretica</name>
    <name type="common">Mustard</name>
    <dbReference type="NCBI Taxonomy" id="69181"/>
    <lineage>
        <taxon>Eukaryota</taxon>
        <taxon>Viridiplantae</taxon>
        <taxon>Streptophyta</taxon>
        <taxon>Embryophyta</taxon>
        <taxon>Tracheophyta</taxon>
        <taxon>Spermatophyta</taxon>
        <taxon>Magnoliopsida</taxon>
        <taxon>eudicotyledons</taxon>
        <taxon>Gunneridae</taxon>
        <taxon>Pentapetalae</taxon>
        <taxon>rosids</taxon>
        <taxon>malvids</taxon>
        <taxon>Brassicales</taxon>
        <taxon>Brassicaceae</taxon>
        <taxon>Brassiceae</taxon>
        <taxon>Brassica</taxon>
    </lineage>
</organism>
<sequence>MIWLRYNGASIEEQTRMHGFGSYPLIDVRDSSVAMQRPDPRRIGCYERFGRSRVGRYVATDRVAWLVTT</sequence>
<accession>A0A8S9R147</accession>
<protein>
    <submittedName>
        <fullName evidence="1">Uncharacterized protein</fullName>
    </submittedName>
</protein>